<gene>
    <name evidence="1" type="ORF">ATC70_002028</name>
</gene>
<name>A0AAN7I032_9FUNG</name>
<keyword evidence="2" id="KW-1185">Reference proteome</keyword>
<evidence type="ECO:0000313" key="2">
    <source>
        <dbReference type="Proteomes" id="UP001304243"/>
    </source>
</evidence>
<dbReference type="Proteomes" id="UP001304243">
    <property type="component" value="Unassembled WGS sequence"/>
</dbReference>
<accession>A0AAN7I032</accession>
<dbReference type="EMBL" id="JASEJX010000015">
    <property type="protein sequence ID" value="KAK4514432.1"/>
    <property type="molecule type" value="Genomic_DNA"/>
</dbReference>
<sequence>MPLGILIRIDCWVLYKQAHRRFRSLVQSAKRKSWHKFCGALERDFSKATAAIKRIKRNKESSPTYSHPDGPAASVATMGSHLATVYEGALLNTASRPAPVTPMVSDLPFCLPADMSLFDTDTLVLCIKRLPLIKLLVLTISRLRC</sequence>
<dbReference type="GeneID" id="89945730"/>
<protein>
    <submittedName>
        <fullName evidence="1">Uncharacterized protein</fullName>
    </submittedName>
</protein>
<organism evidence="1 2">
    <name type="scientific">Mucor velutinosus</name>
    <dbReference type="NCBI Taxonomy" id="708070"/>
    <lineage>
        <taxon>Eukaryota</taxon>
        <taxon>Fungi</taxon>
        <taxon>Fungi incertae sedis</taxon>
        <taxon>Mucoromycota</taxon>
        <taxon>Mucoromycotina</taxon>
        <taxon>Mucoromycetes</taxon>
        <taxon>Mucorales</taxon>
        <taxon>Mucorineae</taxon>
        <taxon>Mucoraceae</taxon>
        <taxon>Mucor</taxon>
    </lineage>
</organism>
<proteinExistence type="predicted"/>
<reference evidence="1 2" key="1">
    <citation type="submission" date="2022-11" db="EMBL/GenBank/DDBJ databases">
        <title>Mucor velutinosus strain NIH1002 WGS.</title>
        <authorList>
            <person name="Subramanian P."/>
            <person name="Mullikin J.C."/>
            <person name="Segre J.A."/>
            <person name="Zelazny A.M."/>
        </authorList>
    </citation>
    <scope>NUCLEOTIDE SEQUENCE [LARGE SCALE GENOMIC DNA]</scope>
    <source>
        <strain evidence="1 2">NIH1002</strain>
    </source>
</reference>
<dbReference type="AlphaFoldDB" id="A0AAN7I032"/>
<dbReference type="RefSeq" id="XP_064681098.1">
    <property type="nucleotide sequence ID" value="XM_064821412.1"/>
</dbReference>
<comment type="caution">
    <text evidence="1">The sequence shown here is derived from an EMBL/GenBank/DDBJ whole genome shotgun (WGS) entry which is preliminary data.</text>
</comment>
<evidence type="ECO:0000313" key="1">
    <source>
        <dbReference type="EMBL" id="KAK4514432.1"/>
    </source>
</evidence>